<evidence type="ECO:0000313" key="2">
    <source>
        <dbReference type="EMBL" id="AIG00385.1"/>
    </source>
</evidence>
<evidence type="ECO:0000259" key="1">
    <source>
        <dbReference type="Pfam" id="PF14534"/>
    </source>
</evidence>
<dbReference type="AlphaFoldDB" id="A0A075P0H1"/>
<sequence>MNNAITHVLHHLHSAVNAGDKDALSACYGHNAKVVASPINSTTQRDCISALNQFQQKFMPEHIVTTGDEIVIEAGDVALVIAKLYLVPKHTPHALPCEGKRAVYVMQRQSDDSWKCIIDNFFGTDLLDFA</sequence>
<keyword evidence="3" id="KW-1185">Reference proteome</keyword>
<dbReference type="Pfam" id="PF14534">
    <property type="entry name" value="DUF4440"/>
    <property type="match status" value="1"/>
</dbReference>
<dbReference type="GeneID" id="78256732"/>
<feature type="domain" description="DUF4440" evidence="1">
    <location>
        <begin position="7"/>
        <end position="116"/>
    </location>
</feature>
<keyword evidence="2" id="KW-0413">Isomerase</keyword>
<dbReference type="Gene3D" id="3.10.450.50">
    <property type="match status" value="1"/>
</dbReference>
<protein>
    <submittedName>
        <fullName evidence="2">Ketosteroid isomerase</fullName>
    </submittedName>
</protein>
<dbReference type="eggNOG" id="COG4319">
    <property type="taxonomic scope" value="Bacteria"/>
</dbReference>
<dbReference type="InterPro" id="IPR032710">
    <property type="entry name" value="NTF2-like_dom_sf"/>
</dbReference>
<dbReference type="RefSeq" id="WP_044058387.1">
    <property type="nucleotide sequence ID" value="NZ_CAXGHX010000001.1"/>
</dbReference>
<dbReference type="EMBL" id="CP008849">
    <property type="protein sequence ID" value="AIG00385.1"/>
    <property type="molecule type" value="Genomic_DNA"/>
</dbReference>
<gene>
    <name evidence="2" type="ORF">EP13_17795</name>
</gene>
<evidence type="ECO:0000313" key="3">
    <source>
        <dbReference type="Proteomes" id="UP000056090"/>
    </source>
</evidence>
<name>A0A075P0H1_9ALTE</name>
<accession>A0A075P0H1</accession>
<dbReference type="KEGG" id="aal:EP13_17795"/>
<proteinExistence type="predicted"/>
<organism evidence="2 3">
    <name type="scientific">Alteromonas australica</name>
    <dbReference type="NCBI Taxonomy" id="589873"/>
    <lineage>
        <taxon>Bacteria</taxon>
        <taxon>Pseudomonadati</taxon>
        <taxon>Pseudomonadota</taxon>
        <taxon>Gammaproteobacteria</taxon>
        <taxon>Alteromonadales</taxon>
        <taxon>Alteromonadaceae</taxon>
        <taxon>Alteromonas/Salinimonas group</taxon>
        <taxon>Alteromonas</taxon>
    </lineage>
</organism>
<reference evidence="2 3" key="1">
    <citation type="submission" date="2014-06" db="EMBL/GenBank/DDBJ databases">
        <title>Genomes of Alteromonas australica, a world apart.</title>
        <authorList>
            <person name="Gonzaga A."/>
            <person name="Lopez-Perez M."/>
            <person name="Rodriguez-Valera F."/>
        </authorList>
    </citation>
    <scope>NUCLEOTIDE SEQUENCE [LARGE SCALE GENOMIC DNA]</scope>
    <source>
        <strain evidence="2 3">H 17</strain>
    </source>
</reference>
<dbReference type="Proteomes" id="UP000056090">
    <property type="component" value="Chromosome"/>
</dbReference>
<dbReference type="GO" id="GO:0016853">
    <property type="term" value="F:isomerase activity"/>
    <property type="evidence" value="ECO:0007669"/>
    <property type="project" value="UniProtKB-KW"/>
</dbReference>
<dbReference type="SUPFAM" id="SSF54427">
    <property type="entry name" value="NTF2-like"/>
    <property type="match status" value="1"/>
</dbReference>
<dbReference type="InterPro" id="IPR027843">
    <property type="entry name" value="DUF4440"/>
</dbReference>